<name>A0A943A6V8_VEIPA</name>
<comment type="caution">
    <text evidence="1">The sequence shown here is derived from an EMBL/GenBank/DDBJ whole genome shotgun (WGS) entry which is preliminary data.</text>
</comment>
<evidence type="ECO:0000313" key="1">
    <source>
        <dbReference type="EMBL" id="MBS4893786.1"/>
    </source>
</evidence>
<dbReference type="EMBL" id="JAGZMU010000005">
    <property type="protein sequence ID" value="MBS4893786.1"/>
    <property type="molecule type" value="Genomic_DNA"/>
</dbReference>
<dbReference type="Proteomes" id="UP000778864">
    <property type="component" value="Unassembled WGS sequence"/>
</dbReference>
<dbReference type="AlphaFoldDB" id="A0A943A6V8"/>
<evidence type="ECO:0000313" key="2">
    <source>
        <dbReference type="Proteomes" id="UP000778864"/>
    </source>
</evidence>
<reference evidence="1" key="1">
    <citation type="submission" date="2021-02" db="EMBL/GenBank/DDBJ databases">
        <title>Infant gut strain persistence is associated with maternal origin, phylogeny, and functional potential including surface adhesion and iron acquisition.</title>
        <authorList>
            <person name="Lou Y.C."/>
        </authorList>
    </citation>
    <scope>NUCLEOTIDE SEQUENCE</scope>
    <source>
        <strain evidence="1">L3_108_031G1_dasL3_108_031G1_concoct_20</strain>
    </source>
</reference>
<gene>
    <name evidence="1" type="ORF">KHZ90_08425</name>
</gene>
<organism evidence="1 2">
    <name type="scientific">Veillonella parvula</name>
    <name type="common">Staphylococcus parvulus</name>
    <dbReference type="NCBI Taxonomy" id="29466"/>
    <lineage>
        <taxon>Bacteria</taxon>
        <taxon>Bacillati</taxon>
        <taxon>Bacillota</taxon>
        <taxon>Negativicutes</taxon>
        <taxon>Veillonellales</taxon>
        <taxon>Veillonellaceae</taxon>
        <taxon>Veillonella</taxon>
    </lineage>
</organism>
<accession>A0A943A6V8</accession>
<sequence>MLLTQELNEKLLGNRLYANIFWQASEEIKDINPNDMDLKIIINGKEIKNPIEHLERVDSLIEKAIDNFDEEVDKAAKKLIKEKYEDFYCESLELSRKIEELQNDISWRMDSR</sequence>
<protein>
    <submittedName>
        <fullName evidence="1">Uncharacterized protein</fullName>
    </submittedName>
</protein>
<dbReference type="RefSeq" id="WP_278468086.1">
    <property type="nucleotide sequence ID" value="NZ_JAGZMU010000005.1"/>
</dbReference>
<proteinExistence type="predicted"/>